<proteinExistence type="predicted"/>
<evidence type="ECO:0000313" key="1">
    <source>
        <dbReference type="EMBL" id="RVU04428.1"/>
    </source>
</evidence>
<dbReference type="Proteomes" id="UP000282837">
    <property type="component" value="Unassembled WGS sequence"/>
</dbReference>
<dbReference type="AlphaFoldDB" id="A0A3S2Y837"/>
<comment type="caution">
    <text evidence="1">The sequence shown here is derived from an EMBL/GenBank/DDBJ whole genome shotgun (WGS) entry which is preliminary data.</text>
</comment>
<dbReference type="EMBL" id="SACO01000008">
    <property type="protein sequence ID" value="RVU04428.1"/>
    <property type="molecule type" value="Genomic_DNA"/>
</dbReference>
<evidence type="ECO:0000313" key="2">
    <source>
        <dbReference type="Proteomes" id="UP000282837"/>
    </source>
</evidence>
<dbReference type="RefSeq" id="WP_127709646.1">
    <property type="nucleotide sequence ID" value="NZ_SACO01000008.1"/>
</dbReference>
<keyword evidence="2" id="KW-1185">Reference proteome</keyword>
<sequence>MAKADRLERMDSLRAEREDDYRAALIEALTIAAGGSWGMFGHTKDRHAQAKWAPVLESLQELADEIDTMREKLMMEPFELHAEFLAARGPVPSNAPGEPKQAAAWLAKLQQS</sequence>
<dbReference type="OrthoDB" id="7450963at2"/>
<gene>
    <name evidence="1" type="ORF">EOE18_11535</name>
</gene>
<reference evidence="1 2" key="1">
    <citation type="submission" date="2019-01" db="EMBL/GenBank/DDBJ databases">
        <authorList>
            <person name="Chen W.-M."/>
        </authorList>
    </citation>
    <scope>NUCLEOTIDE SEQUENCE [LARGE SCALE GENOMIC DNA]</scope>
    <source>
        <strain evidence="1 2">FSY-9</strain>
    </source>
</reference>
<name>A0A3S2Y837_9SPHN</name>
<accession>A0A3S2Y837</accession>
<protein>
    <submittedName>
        <fullName evidence="1">Uncharacterized protein</fullName>
    </submittedName>
</protein>
<organism evidence="1 2">
    <name type="scientific">Novosphingobium umbonatum</name>
    <dbReference type="NCBI Taxonomy" id="1908524"/>
    <lineage>
        <taxon>Bacteria</taxon>
        <taxon>Pseudomonadati</taxon>
        <taxon>Pseudomonadota</taxon>
        <taxon>Alphaproteobacteria</taxon>
        <taxon>Sphingomonadales</taxon>
        <taxon>Sphingomonadaceae</taxon>
        <taxon>Novosphingobium</taxon>
    </lineage>
</organism>